<name>A0A6J5LUQ5_9CAUD</name>
<protein>
    <submittedName>
        <fullName evidence="2">Uncharacterized protein</fullName>
    </submittedName>
</protein>
<proteinExistence type="predicted"/>
<accession>A0A6J5LUQ5</accession>
<sequence length="103" mass="11156">MRRASIQAAVAPEPVLASQREPPSIEAYEATRDGDTCTVCIVTALRNRNGWAGPASWVFVFRAGACTEVRLSTTATHRMRVPPCRAPGLVMDLAQTLAQDTSR</sequence>
<evidence type="ECO:0000313" key="2">
    <source>
        <dbReference type="EMBL" id="CAB4137851.1"/>
    </source>
</evidence>
<gene>
    <name evidence="2" type="ORF">UFOVP326_104</name>
</gene>
<organism evidence="2">
    <name type="scientific">uncultured Caudovirales phage</name>
    <dbReference type="NCBI Taxonomy" id="2100421"/>
    <lineage>
        <taxon>Viruses</taxon>
        <taxon>Duplodnaviria</taxon>
        <taxon>Heunggongvirae</taxon>
        <taxon>Uroviricota</taxon>
        <taxon>Caudoviricetes</taxon>
        <taxon>Peduoviridae</taxon>
        <taxon>Maltschvirus</taxon>
        <taxon>Maltschvirus maltsch</taxon>
    </lineage>
</organism>
<dbReference type="EMBL" id="LR796340">
    <property type="protein sequence ID" value="CAB4137851.1"/>
    <property type="molecule type" value="Genomic_DNA"/>
</dbReference>
<reference evidence="2" key="1">
    <citation type="submission" date="2020-04" db="EMBL/GenBank/DDBJ databases">
        <authorList>
            <person name="Chiriac C."/>
            <person name="Salcher M."/>
            <person name="Ghai R."/>
            <person name="Kavagutti S V."/>
        </authorList>
    </citation>
    <scope>NUCLEOTIDE SEQUENCE</scope>
</reference>
<evidence type="ECO:0000256" key="1">
    <source>
        <dbReference type="SAM" id="MobiDB-lite"/>
    </source>
</evidence>
<feature type="region of interest" description="Disordered" evidence="1">
    <location>
        <begin position="1"/>
        <end position="20"/>
    </location>
</feature>